<dbReference type="NCBIfam" id="TIGR00908">
    <property type="entry name" value="2A0305"/>
    <property type="match status" value="1"/>
</dbReference>
<dbReference type="InterPro" id="IPR050367">
    <property type="entry name" value="APC_superfamily"/>
</dbReference>
<evidence type="ECO:0000256" key="4">
    <source>
        <dbReference type="ARBA" id="ARBA00022989"/>
    </source>
</evidence>
<feature type="transmembrane region" description="Helical" evidence="6">
    <location>
        <begin position="38"/>
        <end position="60"/>
    </location>
</feature>
<keyword evidence="3 6" id="KW-0812">Transmembrane</keyword>
<proteinExistence type="predicted"/>
<keyword evidence="8" id="KW-1185">Reference proteome</keyword>
<evidence type="ECO:0000256" key="3">
    <source>
        <dbReference type="ARBA" id="ARBA00022692"/>
    </source>
</evidence>
<gene>
    <name evidence="7" type="ORF">H010_08561</name>
</gene>
<feature type="transmembrane region" description="Helical" evidence="6">
    <location>
        <begin position="400"/>
        <end position="421"/>
    </location>
</feature>
<evidence type="ECO:0000256" key="2">
    <source>
        <dbReference type="ARBA" id="ARBA00022475"/>
    </source>
</evidence>
<keyword evidence="4 6" id="KW-1133">Transmembrane helix</keyword>
<dbReference type="GO" id="GO:0022857">
    <property type="term" value="F:transmembrane transporter activity"/>
    <property type="evidence" value="ECO:0007669"/>
    <property type="project" value="InterPro"/>
</dbReference>
<dbReference type="InterPro" id="IPR002293">
    <property type="entry name" value="AA/rel_permease1"/>
</dbReference>
<organism evidence="7 8">
    <name type="scientific">Hydrogenophaga taeniospiralis CCUG 15921</name>
    <dbReference type="NCBI Taxonomy" id="1281780"/>
    <lineage>
        <taxon>Bacteria</taxon>
        <taxon>Pseudomonadati</taxon>
        <taxon>Pseudomonadota</taxon>
        <taxon>Betaproteobacteria</taxon>
        <taxon>Burkholderiales</taxon>
        <taxon>Comamonadaceae</taxon>
        <taxon>Hydrogenophaga</taxon>
    </lineage>
</organism>
<dbReference type="InterPro" id="IPR004757">
    <property type="entry name" value="EtNH_permease"/>
</dbReference>
<comment type="caution">
    <text evidence="7">The sequence shown here is derived from an EMBL/GenBank/DDBJ whole genome shotgun (WGS) entry which is preliminary data.</text>
</comment>
<accession>A0A9X4NRG7</accession>
<keyword evidence="5 6" id="KW-0472">Membrane</keyword>
<feature type="transmembrane region" description="Helical" evidence="6">
    <location>
        <begin position="233"/>
        <end position="253"/>
    </location>
</feature>
<evidence type="ECO:0000256" key="5">
    <source>
        <dbReference type="ARBA" id="ARBA00023136"/>
    </source>
</evidence>
<reference evidence="7" key="1">
    <citation type="submission" date="2013-01" db="EMBL/GenBank/DDBJ databases">
        <title>Genome draft of Hydrogenophaga taeniospiralis 2K1.</title>
        <authorList>
            <person name="Gomila M."/>
            <person name="Lalucat J."/>
        </authorList>
    </citation>
    <scope>NUCLEOTIDE SEQUENCE</scope>
    <source>
        <strain evidence="7">CCUG 15921</strain>
    </source>
</reference>
<dbReference type="Pfam" id="PF13520">
    <property type="entry name" value="AA_permease_2"/>
    <property type="match status" value="1"/>
</dbReference>
<comment type="subcellular location">
    <subcellularLocation>
        <location evidence="1">Cell membrane</location>
        <topology evidence="1">Multi-pass membrane protein</topology>
    </subcellularLocation>
</comment>
<dbReference type="OrthoDB" id="9804700at2"/>
<dbReference type="EMBL" id="AOGK01000006">
    <property type="protein sequence ID" value="MDG5975296.1"/>
    <property type="molecule type" value="Genomic_DNA"/>
</dbReference>
<feature type="transmembrane region" description="Helical" evidence="6">
    <location>
        <begin position="197"/>
        <end position="221"/>
    </location>
</feature>
<feature type="transmembrane region" description="Helical" evidence="6">
    <location>
        <begin position="427"/>
        <end position="443"/>
    </location>
</feature>
<evidence type="ECO:0000313" key="7">
    <source>
        <dbReference type="EMBL" id="MDG5975296.1"/>
    </source>
</evidence>
<dbReference type="GO" id="GO:0005886">
    <property type="term" value="C:plasma membrane"/>
    <property type="evidence" value="ECO:0007669"/>
    <property type="project" value="UniProtKB-SubCell"/>
</dbReference>
<feature type="transmembrane region" description="Helical" evidence="6">
    <location>
        <begin position="94"/>
        <end position="119"/>
    </location>
</feature>
<dbReference type="PIRSF" id="PIRSF006060">
    <property type="entry name" value="AA_transporter"/>
    <property type="match status" value="1"/>
</dbReference>
<keyword evidence="2" id="KW-1003">Cell membrane</keyword>
<dbReference type="PANTHER" id="PTHR42770">
    <property type="entry name" value="AMINO ACID TRANSPORTER-RELATED"/>
    <property type="match status" value="1"/>
</dbReference>
<sequence>MSTTPKQVSRELKPVLGVFSLWGIAVGLVISGEYFGWSYGWASAGTLGFLVATVFVALMYTTFIFSFTELSTAIPHAGGPFAYARRAFGPTGGFIAGFATLVEFVFAPPAISLAIGAYLGLQFPSLDPKMAALGAYAIFITLNALGVGIAAMFELVVTLLAVAELLVFAGVVAPGWSMANFTANGWAGSSEFTMGTWAGIFASIPFAIWFFLAIEGAAMAAEEAKEPRRTIPVAYITGILTLVALAFLVMIMAGGVGDWKLLSNINDPLPQAMKMVVGESSTWLHMLVWIGLFGLVASFHGIILGYSRQMFALARAGYLPAYFAKVHPRFKTPVRALVGGGVIGVIAVFSDEWVSFGGLPLTANIVTMAVLGALVMYIISMAALFKLRASEPLLERPFRAPFYPLFPGIALVCGLVCLFAVVYFNAMLSVLFLGLMALAYGYFRLTSAQRDAAPVDAMLGVLE</sequence>
<feature type="transmembrane region" description="Helical" evidence="6">
    <location>
        <begin position="283"/>
        <end position="306"/>
    </location>
</feature>
<name>A0A9X4NRG7_9BURK</name>
<dbReference type="PANTHER" id="PTHR42770:SF7">
    <property type="entry name" value="MEMBRANE PROTEIN"/>
    <property type="match status" value="1"/>
</dbReference>
<evidence type="ECO:0000256" key="1">
    <source>
        <dbReference type="ARBA" id="ARBA00004651"/>
    </source>
</evidence>
<dbReference type="Proteomes" id="UP001152876">
    <property type="component" value="Unassembled WGS sequence"/>
</dbReference>
<feature type="transmembrane region" description="Helical" evidence="6">
    <location>
        <begin position="131"/>
        <end position="150"/>
    </location>
</feature>
<dbReference type="AlphaFoldDB" id="A0A9X4NRG7"/>
<feature type="transmembrane region" description="Helical" evidence="6">
    <location>
        <begin position="157"/>
        <end position="177"/>
    </location>
</feature>
<dbReference type="RefSeq" id="WP_068167552.1">
    <property type="nucleotide sequence ID" value="NZ_AOGK01000006.1"/>
</dbReference>
<protein>
    <submittedName>
        <fullName evidence="7">Ethanolamine permease</fullName>
    </submittedName>
</protein>
<dbReference type="Gene3D" id="1.20.1740.10">
    <property type="entry name" value="Amino acid/polyamine transporter I"/>
    <property type="match status" value="1"/>
</dbReference>
<feature type="transmembrane region" description="Helical" evidence="6">
    <location>
        <begin position="332"/>
        <end position="349"/>
    </location>
</feature>
<evidence type="ECO:0000313" key="8">
    <source>
        <dbReference type="Proteomes" id="UP001152876"/>
    </source>
</evidence>
<evidence type="ECO:0000256" key="6">
    <source>
        <dbReference type="SAM" id="Phobius"/>
    </source>
</evidence>
<feature type="transmembrane region" description="Helical" evidence="6">
    <location>
        <begin position="361"/>
        <end position="379"/>
    </location>
</feature>
<feature type="transmembrane region" description="Helical" evidence="6">
    <location>
        <begin position="12"/>
        <end position="32"/>
    </location>
</feature>